<sequence>MAKLKQGPGMSDRDMDQPIADMPYDTEHSHMHVCYLGAKPICLRQTRDNLETSRIQ</sequence>
<reference evidence="2" key="2">
    <citation type="journal article" date="2015" name="Data Brief">
        <title>Shoot transcriptome of the giant reed, Arundo donax.</title>
        <authorList>
            <person name="Barrero R.A."/>
            <person name="Guerrero F.D."/>
            <person name="Moolhuijzen P."/>
            <person name="Goolsby J.A."/>
            <person name="Tidwell J."/>
            <person name="Bellgard S.E."/>
            <person name="Bellgard M.I."/>
        </authorList>
    </citation>
    <scope>NUCLEOTIDE SEQUENCE</scope>
    <source>
        <tissue evidence="2">Shoot tissue taken approximately 20 cm above the soil surface</tissue>
    </source>
</reference>
<accession>A0A0A9CJ26</accession>
<evidence type="ECO:0000313" key="2">
    <source>
        <dbReference type="EMBL" id="JAD75556.1"/>
    </source>
</evidence>
<feature type="region of interest" description="Disordered" evidence="1">
    <location>
        <begin position="1"/>
        <end position="23"/>
    </location>
</feature>
<organism evidence="2">
    <name type="scientific">Arundo donax</name>
    <name type="common">Giant reed</name>
    <name type="synonym">Donax arundinaceus</name>
    <dbReference type="NCBI Taxonomy" id="35708"/>
    <lineage>
        <taxon>Eukaryota</taxon>
        <taxon>Viridiplantae</taxon>
        <taxon>Streptophyta</taxon>
        <taxon>Embryophyta</taxon>
        <taxon>Tracheophyta</taxon>
        <taxon>Spermatophyta</taxon>
        <taxon>Magnoliopsida</taxon>
        <taxon>Liliopsida</taxon>
        <taxon>Poales</taxon>
        <taxon>Poaceae</taxon>
        <taxon>PACMAD clade</taxon>
        <taxon>Arundinoideae</taxon>
        <taxon>Arundineae</taxon>
        <taxon>Arundo</taxon>
    </lineage>
</organism>
<proteinExistence type="predicted"/>
<evidence type="ECO:0000256" key="1">
    <source>
        <dbReference type="SAM" id="MobiDB-lite"/>
    </source>
</evidence>
<name>A0A0A9CJ26_ARUDO</name>
<dbReference type="AlphaFoldDB" id="A0A0A9CJ26"/>
<dbReference type="EMBL" id="GBRH01222339">
    <property type="protein sequence ID" value="JAD75556.1"/>
    <property type="molecule type" value="Transcribed_RNA"/>
</dbReference>
<reference evidence="2" key="1">
    <citation type="submission" date="2014-09" db="EMBL/GenBank/DDBJ databases">
        <authorList>
            <person name="Magalhaes I.L.F."/>
            <person name="Oliveira U."/>
            <person name="Santos F.R."/>
            <person name="Vidigal T.H.D.A."/>
            <person name="Brescovit A.D."/>
            <person name="Santos A.J."/>
        </authorList>
    </citation>
    <scope>NUCLEOTIDE SEQUENCE</scope>
    <source>
        <tissue evidence="2">Shoot tissue taken approximately 20 cm above the soil surface</tissue>
    </source>
</reference>
<protein>
    <submittedName>
        <fullName evidence="2">Uncharacterized protein</fullName>
    </submittedName>
</protein>